<dbReference type="Proteomes" id="UP001374599">
    <property type="component" value="Unassembled WGS sequence"/>
</dbReference>
<proteinExistence type="predicted"/>
<organism evidence="1 2">
    <name type="scientific">Vallitalea maricola</name>
    <dbReference type="NCBI Taxonomy" id="3074433"/>
    <lineage>
        <taxon>Bacteria</taxon>
        <taxon>Bacillati</taxon>
        <taxon>Bacillota</taxon>
        <taxon>Clostridia</taxon>
        <taxon>Lachnospirales</taxon>
        <taxon>Vallitaleaceae</taxon>
        <taxon>Vallitalea</taxon>
    </lineage>
</organism>
<name>A0ACB5UGJ2_9FIRM</name>
<keyword evidence="2" id="KW-1185">Reference proteome</keyword>
<gene>
    <name evidence="1" type="ORF">AN2V17_13050</name>
</gene>
<accession>A0ACB5UGJ2</accession>
<evidence type="ECO:0000313" key="1">
    <source>
        <dbReference type="EMBL" id="GMQ62074.1"/>
    </source>
</evidence>
<reference evidence="1" key="1">
    <citation type="submission" date="2023-09" db="EMBL/GenBank/DDBJ databases">
        <title>Vallitalea sediminicola and Vallitalea maricola sp. nov., anaerobic bacteria isolated from marine sediment.</title>
        <authorList>
            <person name="Hirano S."/>
            <person name="Maeda A."/>
            <person name="Terahara T."/>
            <person name="Mori K."/>
            <person name="Hamada M."/>
            <person name="Matsumoto R."/>
            <person name="Kobayashi T."/>
        </authorList>
    </citation>
    <scope>NUCLEOTIDE SEQUENCE</scope>
    <source>
        <strain evidence="1">AN17-2</strain>
    </source>
</reference>
<sequence length="70" mass="8281">MDLFLFRKLSVYLKDEYKSSARKTVFPYVAYTQRYKEAGGRTIQNQKYRKIVTRRCIHGYVESVAGLPQI</sequence>
<protein>
    <submittedName>
        <fullName evidence="1">Uncharacterized protein</fullName>
    </submittedName>
</protein>
<dbReference type="EMBL" id="BTPU01000020">
    <property type="protein sequence ID" value="GMQ62074.1"/>
    <property type="molecule type" value="Genomic_DNA"/>
</dbReference>
<evidence type="ECO:0000313" key="2">
    <source>
        <dbReference type="Proteomes" id="UP001374599"/>
    </source>
</evidence>
<comment type="caution">
    <text evidence="1">The sequence shown here is derived from an EMBL/GenBank/DDBJ whole genome shotgun (WGS) entry which is preliminary data.</text>
</comment>